<dbReference type="PANTHER" id="PTHR13069">
    <property type="entry name" value="ALKYLATED DNA REPAIR PROTEIN ALKB HOMOLOG 8"/>
    <property type="match status" value="1"/>
</dbReference>
<evidence type="ECO:0000256" key="3">
    <source>
        <dbReference type="SAM" id="SignalP"/>
    </source>
</evidence>
<feature type="signal peptide" evidence="3">
    <location>
        <begin position="1"/>
        <end position="20"/>
    </location>
</feature>
<evidence type="ECO:0000256" key="1">
    <source>
        <dbReference type="ARBA" id="ARBA00022603"/>
    </source>
</evidence>
<gene>
    <name evidence="5" type="ORF">GSBLH_T00006583001</name>
</gene>
<dbReference type="GO" id="GO:0005634">
    <property type="term" value="C:nucleus"/>
    <property type="evidence" value="ECO:0007669"/>
    <property type="project" value="TreeGrafter"/>
</dbReference>
<feature type="chain" id="PRO_5003117759" description="Methyltransferase type 11 domain-containing protein" evidence="3">
    <location>
        <begin position="21"/>
        <end position="450"/>
    </location>
</feature>
<feature type="domain" description="Methyltransferase type 11" evidence="4">
    <location>
        <begin position="268"/>
        <end position="368"/>
    </location>
</feature>
<dbReference type="PANTHER" id="PTHR13069:SF21">
    <property type="entry name" value="ALKYLATED DNA REPAIR PROTEIN ALKB HOMOLOG 8"/>
    <property type="match status" value="1"/>
</dbReference>
<dbReference type="RefSeq" id="XP_012897253.1">
    <property type="nucleotide sequence ID" value="XM_013041799.1"/>
</dbReference>
<protein>
    <recommendedName>
        <fullName evidence="4">Methyltransferase type 11 domain-containing protein</fullName>
    </recommendedName>
</protein>
<dbReference type="InterPro" id="IPR029063">
    <property type="entry name" value="SAM-dependent_MTases_sf"/>
</dbReference>
<dbReference type="EMBL" id="FN668656">
    <property type="protein sequence ID" value="CBK23205.2"/>
    <property type="molecule type" value="Genomic_DNA"/>
</dbReference>
<dbReference type="InterPro" id="IPR051422">
    <property type="entry name" value="AlkB_tRNA_MeTrf/Diox"/>
</dbReference>
<name>D8M554_BLAHO</name>
<dbReference type="SUPFAM" id="SSF53335">
    <property type="entry name" value="S-adenosyl-L-methionine-dependent methyltransferases"/>
    <property type="match status" value="1"/>
</dbReference>
<dbReference type="Pfam" id="PF08241">
    <property type="entry name" value="Methyltransf_11"/>
    <property type="match status" value="1"/>
</dbReference>
<organism evidence="5">
    <name type="scientific">Blastocystis hominis</name>
    <dbReference type="NCBI Taxonomy" id="12968"/>
    <lineage>
        <taxon>Eukaryota</taxon>
        <taxon>Sar</taxon>
        <taxon>Stramenopiles</taxon>
        <taxon>Bigyra</taxon>
        <taxon>Opalozoa</taxon>
        <taxon>Opalinata</taxon>
        <taxon>Blastocystidae</taxon>
        <taxon>Blastocystis</taxon>
    </lineage>
</organism>
<keyword evidence="6" id="KW-1185">Reference proteome</keyword>
<dbReference type="Gene3D" id="3.40.50.150">
    <property type="entry name" value="Vaccinia Virus protein VP39"/>
    <property type="match status" value="1"/>
</dbReference>
<dbReference type="GO" id="GO:0002098">
    <property type="term" value="P:tRNA wobble uridine modification"/>
    <property type="evidence" value="ECO:0007669"/>
    <property type="project" value="TreeGrafter"/>
</dbReference>
<keyword evidence="2" id="KW-0808">Transferase</keyword>
<dbReference type="InParanoid" id="D8M554"/>
<dbReference type="InterPro" id="IPR013216">
    <property type="entry name" value="Methyltransf_11"/>
</dbReference>
<evidence type="ECO:0000313" key="6">
    <source>
        <dbReference type="Proteomes" id="UP000008312"/>
    </source>
</evidence>
<dbReference type="Proteomes" id="UP000008312">
    <property type="component" value="Unassembled WGS sequence"/>
</dbReference>
<dbReference type="AlphaFoldDB" id="D8M554"/>
<dbReference type="OrthoDB" id="271595at2759"/>
<evidence type="ECO:0000313" key="5">
    <source>
        <dbReference type="EMBL" id="CBK23205.2"/>
    </source>
</evidence>
<dbReference type="GO" id="GO:0005737">
    <property type="term" value="C:cytoplasm"/>
    <property type="evidence" value="ECO:0007669"/>
    <property type="project" value="TreeGrafter"/>
</dbReference>
<evidence type="ECO:0000259" key="4">
    <source>
        <dbReference type="Pfam" id="PF08241"/>
    </source>
</evidence>
<dbReference type="GO" id="GO:0030488">
    <property type="term" value="P:tRNA methylation"/>
    <property type="evidence" value="ECO:0007669"/>
    <property type="project" value="TreeGrafter"/>
</dbReference>
<dbReference type="GO" id="GO:0000049">
    <property type="term" value="F:tRNA binding"/>
    <property type="evidence" value="ECO:0007669"/>
    <property type="project" value="TreeGrafter"/>
</dbReference>
<dbReference type="GO" id="GO:0106335">
    <property type="term" value="F:tRNA (5-carboxymethyluridine(34)-5-O)-methyltransferase activity"/>
    <property type="evidence" value="ECO:0007669"/>
    <property type="project" value="TreeGrafter"/>
</dbReference>
<sequence length="450" mass="51698">MSFFLIAGLVYVHCENLSAASRIYTLCSSGSALIDGKYAIHPTYVIPVSAVTSPPPEDIQYDLQQEDITPMESSPFSELFHLLRSLYHFEDENSDILLTERIEQPGSTWKACVPRYEWKEIPPSVKALLPSRYDCVLLKCFRGKEATPIHLDHNLFDSQLTALLDADPTSDIVVYNTQTHLYFREGVSISNVPRFSSFLWCRSKIQKQNRLIVLCRRTSPGFTCRCNGELCIQRILHASAEKEGIQKEFVDQVVLDSLFYSFHNAILLDTGCGDCKYICNHMQKVARARQNVILGQDNSDAMLRLHKYPEWSRCCLVRSDICNLSMASNRFDGVLSISVIQHLPSKYKQLEAIQSLVRVCKPGGRILIYVWSFEKEDRKPRFPSSSQDHFLTWELPSASSSPTQVTRYFYLFQHGELDWLCSYVPSVRPLRRFFDGKNWCIELQKLSLLF</sequence>
<accession>D8M554</accession>
<dbReference type="GeneID" id="24922707"/>
<reference evidence="5" key="1">
    <citation type="submission" date="2010-02" db="EMBL/GenBank/DDBJ databases">
        <title>Sequencing and annotation of the Blastocystis hominis genome.</title>
        <authorList>
            <person name="Wincker P."/>
        </authorList>
    </citation>
    <scope>NUCLEOTIDE SEQUENCE</scope>
    <source>
        <strain evidence="5">Singapore isolate B</strain>
    </source>
</reference>
<dbReference type="GO" id="GO:0008757">
    <property type="term" value="F:S-adenosylmethionine-dependent methyltransferase activity"/>
    <property type="evidence" value="ECO:0007669"/>
    <property type="project" value="InterPro"/>
</dbReference>
<keyword evidence="1" id="KW-0489">Methyltransferase</keyword>
<keyword evidence="3" id="KW-0732">Signal</keyword>
<dbReference type="CDD" id="cd02440">
    <property type="entry name" value="AdoMet_MTases"/>
    <property type="match status" value="1"/>
</dbReference>
<proteinExistence type="predicted"/>
<evidence type="ECO:0000256" key="2">
    <source>
        <dbReference type="ARBA" id="ARBA00022679"/>
    </source>
</evidence>